<dbReference type="InterPro" id="IPR003717">
    <property type="entry name" value="RecO"/>
</dbReference>
<dbReference type="EMBL" id="FUWX01000004">
    <property type="protein sequence ID" value="SJZ35177.1"/>
    <property type="molecule type" value="Genomic_DNA"/>
</dbReference>
<keyword evidence="3 4" id="KW-0234">DNA repair</keyword>
<dbReference type="STRING" id="180163.SAMN02745174_00182"/>
<sequence>MRLIEDEGIVIGKIDYGDSDRIINVFFKEYGLISFFLKGIKKSVKRDKEAVELFSQTKFIFMEKNMKYIVKDFDTIDYFYNLKINMDRLNIGFYILQTLDKILVEGEKREKFYELLKNSLEYLDKKFEPKESYLLILYFLYRIIVGEGIKFSISGENYFDIENSRITNEKSGRKLSKEEYKIIGTSIKNIKNLKSENNELRDILSVIKLYESYLNYHLDINLNLKNCFLEA</sequence>
<dbReference type="InterPro" id="IPR037278">
    <property type="entry name" value="ARFGAP/RecO"/>
</dbReference>
<proteinExistence type="inferred from homology"/>
<dbReference type="GO" id="GO:0006310">
    <property type="term" value="P:DNA recombination"/>
    <property type="evidence" value="ECO:0007669"/>
    <property type="project" value="UniProtKB-UniRule"/>
</dbReference>
<evidence type="ECO:0000256" key="2">
    <source>
        <dbReference type="ARBA" id="ARBA00023172"/>
    </source>
</evidence>
<gene>
    <name evidence="4" type="primary">recO</name>
    <name evidence="6" type="ORF">SAMN02745174_00182</name>
</gene>
<evidence type="ECO:0000256" key="1">
    <source>
        <dbReference type="ARBA" id="ARBA00022763"/>
    </source>
</evidence>
<dbReference type="GO" id="GO:0006302">
    <property type="term" value="P:double-strand break repair"/>
    <property type="evidence" value="ECO:0007669"/>
    <property type="project" value="TreeGrafter"/>
</dbReference>
<dbReference type="AlphaFoldDB" id="A0A1T4JYQ1"/>
<dbReference type="Proteomes" id="UP000191153">
    <property type="component" value="Unassembled WGS sequence"/>
</dbReference>
<evidence type="ECO:0000313" key="7">
    <source>
        <dbReference type="Proteomes" id="UP000191153"/>
    </source>
</evidence>
<evidence type="ECO:0000313" key="6">
    <source>
        <dbReference type="EMBL" id="SJZ35177.1"/>
    </source>
</evidence>
<feature type="domain" description="DNA replication/recombination mediator RecO N-terminal" evidence="5">
    <location>
        <begin position="1"/>
        <end position="68"/>
    </location>
</feature>
<dbReference type="Gene3D" id="2.40.50.140">
    <property type="entry name" value="Nucleic acid-binding proteins"/>
    <property type="match status" value="1"/>
</dbReference>
<keyword evidence="2 4" id="KW-0233">DNA recombination</keyword>
<dbReference type="Pfam" id="PF11967">
    <property type="entry name" value="RecO_N"/>
    <property type="match status" value="1"/>
</dbReference>
<reference evidence="6 7" key="1">
    <citation type="submission" date="2017-02" db="EMBL/GenBank/DDBJ databases">
        <authorList>
            <person name="Peterson S.W."/>
        </authorList>
    </citation>
    <scope>NUCLEOTIDE SEQUENCE [LARGE SCALE GENOMIC DNA]</scope>
    <source>
        <strain evidence="6 7">ATCC 700028</strain>
    </source>
</reference>
<organism evidence="6 7">
    <name type="scientific">Cetobacterium ceti</name>
    <dbReference type="NCBI Taxonomy" id="180163"/>
    <lineage>
        <taxon>Bacteria</taxon>
        <taxon>Fusobacteriati</taxon>
        <taxon>Fusobacteriota</taxon>
        <taxon>Fusobacteriia</taxon>
        <taxon>Fusobacteriales</taxon>
        <taxon>Fusobacteriaceae</taxon>
        <taxon>Cetobacterium</taxon>
    </lineage>
</organism>
<comment type="similarity">
    <text evidence="4">Belongs to the RecO family.</text>
</comment>
<comment type="function">
    <text evidence="4">Involved in DNA repair and RecF pathway recombination.</text>
</comment>
<evidence type="ECO:0000256" key="4">
    <source>
        <dbReference type="HAMAP-Rule" id="MF_00201"/>
    </source>
</evidence>
<keyword evidence="1 4" id="KW-0227">DNA damage</keyword>
<dbReference type="InterPro" id="IPR012340">
    <property type="entry name" value="NA-bd_OB-fold"/>
</dbReference>
<accession>A0A1T4JYQ1</accession>
<dbReference type="SUPFAM" id="SSF50249">
    <property type="entry name" value="Nucleic acid-binding proteins"/>
    <property type="match status" value="1"/>
</dbReference>
<keyword evidence="7" id="KW-1185">Reference proteome</keyword>
<dbReference type="GO" id="GO:0043590">
    <property type="term" value="C:bacterial nucleoid"/>
    <property type="evidence" value="ECO:0007669"/>
    <property type="project" value="TreeGrafter"/>
</dbReference>
<dbReference type="Pfam" id="PF02565">
    <property type="entry name" value="RecO_C"/>
    <property type="match status" value="1"/>
</dbReference>
<evidence type="ECO:0000256" key="3">
    <source>
        <dbReference type="ARBA" id="ARBA00023204"/>
    </source>
</evidence>
<dbReference type="NCBIfam" id="TIGR00613">
    <property type="entry name" value="reco"/>
    <property type="match status" value="1"/>
</dbReference>
<dbReference type="RefSeq" id="WP_078692730.1">
    <property type="nucleotide sequence ID" value="NZ_FUWX01000004.1"/>
</dbReference>
<dbReference type="PANTHER" id="PTHR33991:SF1">
    <property type="entry name" value="DNA REPAIR PROTEIN RECO"/>
    <property type="match status" value="1"/>
</dbReference>
<dbReference type="InterPro" id="IPR022572">
    <property type="entry name" value="DNA_rep/recomb_RecO_N"/>
</dbReference>
<dbReference type="SUPFAM" id="SSF57863">
    <property type="entry name" value="ArfGap/RecO-like zinc finger"/>
    <property type="match status" value="1"/>
</dbReference>
<dbReference type="HAMAP" id="MF_00201">
    <property type="entry name" value="RecO"/>
    <property type="match status" value="1"/>
</dbReference>
<dbReference type="OrthoDB" id="81972at2"/>
<name>A0A1T4JYQ1_9FUSO</name>
<evidence type="ECO:0000259" key="5">
    <source>
        <dbReference type="Pfam" id="PF11967"/>
    </source>
</evidence>
<dbReference type="PANTHER" id="PTHR33991">
    <property type="entry name" value="DNA REPAIR PROTEIN RECO"/>
    <property type="match status" value="1"/>
</dbReference>
<protein>
    <recommendedName>
        <fullName evidence="4">DNA repair protein RecO</fullName>
    </recommendedName>
    <alternativeName>
        <fullName evidence="4">Recombination protein O</fullName>
    </alternativeName>
</protein>